<name>A0A841PKQ4_9HYPH</name>
<keyword evidence="2" id="KW-1185">Reference proteome</keyword>
<sequence length="171" mass="18056">MPRTSEVAPVKRSCDVGIGSAVGVWIVSPGLLSIEPAGAHFRIMVAEHVELALFEQSLGNIEGLHRPFCDRVADAAEKTAGSVLFDVRVDGDICVQRMAAIGYGVTGTAIIVMEKNGQLRCASVNGDTALLVAELAAWDASPLREQAKIDPCGTAIILLAKLRSSGHFALF</sequence>
<evidence type="ECO:0000313" key="2">
    <source>
        <dbReference type="Proteomes" id="UP000556329"/>
    </source>
</evidence>
<dbReference type="Proteomes" id="UP000556329">
    <property type="component" value="Unassembled WGS sequence"/>
</dbReference>
<accession>A0A841PKQ4</accession>
<proteinExistence type="predicted"/>
<protein>
    <submittedName>
        <fullName evidence="1">Uncharacterized protein</fullName>
    </submittedName>
</protein>
<organism evidence="1 2">
    <name type="scientific">Mesorhizobium sangaii</name>
    <dbReference type="NCBI Taxonomy" id="505389"/>
    <lineage>
        <taxon>Bacteria</taxon>
        <taxon>Pseudomonadati</taxon>
        <taxon>Pseudomonadota</taxon>
        <taxon>Alphaproteobacteria</taxon>
        <taxon>Hyphomicrobiales</taxon>
        <taxon>Phyllobacteriaceae</taxon>
        <taxon>Mesorhizobium</taxon>
    </lineage>
</organism>
<reference evidence="1 2" key="1">
    <citation type="submission" date="2020-08" db="EMBL/GenBank/DDBJ databases">
        <title>Genomic Encyclopedia of Type Strains, Phase IV (KMG-IV): sequencing the most valuable type-strain genomes for metagenomic binning, comparative biology and taxonomic classification.</title>
        <authorList>
            <person name="Goeker M."/>
        </authorList>
    </citation>
    <scope>NUCLEOTIDE SEQUENCE [LARGE SCALE GENOMIC DNA]</scope>
    <source>
        <strain evidence="1 2">DSM 100039</strain>
    </source>
</reference>
<gene>
    <name evidence="1" type="ORF">HNQ71_006912</name>
</gene>
<evidence type="ECO:0000313" key="1">
    <source>
        <dbReference type="EMBL" id="MBB6414203.1"/>
    </source>
</evidence>
<comment type="caution">
    <text evidence="1">The sequence shown here is derived from an EMBL/GenBank/DDBJ whole genome shotgun (WGS) entry which is preliminary data.</text>
</comment>
<dbReference type="EMBL" id="JACHEF010000016">
    <property type="protein sequence ID" value="MBB6414203.1"/>
    <property type="molecule type" value="Genomic_DNA"/>
</dbReference>
<dbReference type="AlphaFoldDB" id="A0A841PKQ4"/>